<gene>
    <name evidence="6" type="ORF">NGM99_18740</name>
</gene>
<dbReference type="PROSITE" id="PS51077">
    <property type="entry name" value="HTH_ICLR"/>
    <property type="match status" value="1"/>
</dbReference>
<evidence type="ECO:0000313" key="6">
    <source>
        <dbReference type="EMBL" id="MCO6051827.1"/>
    </source>
</evidence>
<dbReference type="SUPFAM" id="SSF46785">
    <property type="entry name" value="Winged helix' DNA-binding domain"/>
    <property type="match status" value="1"/>
</dbReference>
<keyword evidence="1" id="KW-0805">Transcription regulation</keyword>
<proteinExistence type="predicted"/>
<evidence type="ECO:0000313" key="7">
    <source>
        <dbReference type="Proteomes" id="UP001205906"/>
    </source>
</evidence>
<dbReference type="Gene3D" id="1.10.10.10">
    <property type="entry name" value="Winged helix-like DNA-binding domain superfamily/Winged helix DNA-binding domain"/>
    <property type="match status" value="1"/>
</dbReference>
<feature type="domain" description="HTH iclR-type" evidence="4">
    <location>
        <begin position="14"/>
        <end position="75"/>
    </location>
</feature>
<dbReference type="EMBL" id="JAMXQS010000009">
    <property type="protein sequence ID" value="MCO6051827.1"/>
    <property type="molecule type" value="Genomic_DNA"/>
</dbReference>
<dbReference type="Gene3D" id="3.30.450.40">
    <property type="match status" value="1"/>
</dbReference>
<keyword evidence="7" id="KW-1185">Reference proteome</keyword>
<dbReference type="InterPro" id="IPR014757">
    <property type="entry name" value="Tscrpt_reg_IclR_C"/>
</dbReference>
<dbReference type="PANTHER" id="PTHR30136">
    <property type="entry name" value="HELIX-TURN-HELIX TRANSCRIPTIONAL REGULATOR, ICLR FAMILY"/>
    <property type="match status" value="1"/>
</dbReference>
<dbReference type="Pfam" id="PF09339">
    <property type="entry name" value="HTH_IclR"/>
    <property type="match status" value="1"/>
</dbReference>
<sequence length="272" mass="29949">MADRNDDGSDRYRAPALDKGLDILELLANDEEGMSQIAIAKALDRTPNEIYRMLDRLVRRGYLVRTAADRYEITLKLFGMAHRHPPMRRLVSQALPRMRRFAREAQQSLHMVVYDRGSCLVIAQVDAPGYWGLAIRVGSHISLLNTGSGHILLAFADAAERQLMLEEREVMPHEIWPDNLDGRLADVLARGYEMMPSQQTTGVTNISVPLIGPAGTVLAALTCPHIERIDIEDALPKAQVLAMLQAAARDIPFAADGGDQAVPGFSSEGTKA</sequence>
<dbReference type="SUPFAM" id="SSF55781">
    <property type="entry name" value="GAF domain-like"/>
    <property type="match status" value="1"/>
</dbReference>
<keyword evidence="3" id="KW-0804">Transcription</keyword>
<feature type="domain" description="IclR-ED" evidence="5">
    <location>
        <begin position="76"/>
        <end position="257"/>
    </location>
</feature>
<evidence type="ECO:0000256" key="1">
    <source>
        <dbReference type="ARBA" id="ARBA00023015"/>
    </source>
</evidence>
<dbReference type="Proteomes" id="UP001205906">
    <property type="component" value="Unassembled WGS sequence"/>
</dbReference>
<evidence type="ECO:0000259" key="4">
    <source>
        <dbReference type="PROSITE" id="PS51077"/>
    </source>
</evidence>
<name>A0ABT1CAG7_9HYPH</name>
<dbReference type="PROSITE" id="PS51078">
    <property type="entry name" value="ICLR_ED"/>
    <property type="match status" value="1"/>
</dbReference>
<dbReference type="SMART" id="SM00346">
    <property type="entry name" value="HTH_ICLR"/>
    <property type="match status" value="1"/>
</dbReference>
<dbReference type="Pfam" id="PF01614">
    <property type="entry name" value="IclR_C"/>
    <property type="match status" value="1"/>
</dbReference>
<dbReference type="PANTHER" id="PTHR30136:SF7">
    <property type="entry name" value="HTH-TYPE TRANSCRIPTIONAL REGULATOR KDGR-RELATED"/>
    <property type="match status" value="1"/>
</dbReference>
<accession>A0ABT1CAG7</accession>
<reference evidence="6 7" key="1">
    <citation type="submission" date="2022-06" db="EMBL/GenBank/DDBJ databases">
        <title>Mesorhizobium sp. strain RP14 Genome sequencing and assembly.</title>
        <authorList>
            <person name="Kim I."/>
        </authorList>
    </citation>
    <scope>NUCLEOTIDE SEQUENCE [LARGE SCALE GENOMIC DNA]</scope>
    <source>
        <strain evidence="7">RP14(2022)</strain>
    </source>
</reference>
<dbReference type="RefSeq" id="WP_252821786.1">
    <property type="nucleotide sequence ID" value="NZ_JAMXQS010000009.1"/>
</dbReference>
<comment type="caution">
    <text evidence="6">The sequence shown here is derived from an EMBL/GenBank/DDBJ whole genome shotgun (WGS) entry which is preliminary data.</text>
</comment>
<evidence type="ECO:0000259" key="5">
    <source>
        <dbReference type="PROSITE" id="PS51078"/>
    </source>
</evidence>
<evidence type="ECO:0000256" key="3">
    <source>
        <dbReference type="ARBA" id="ARBA00023163"/>
    </source>
</evidence>
<evidence type="ECO:0000256" key="2">
    <source>
        <dbReference type="ARBA" id="ARBA00023125"/>
    </source>
</evidence>
<dbReference type="InterPro" id="IPR036390">
    <property type="entry name" value="WH_DNA-bd_sf"/>
</dbReference>
<organism evidence="6 7">
    <name type="scientific">Mesorhizobium liriopis</name>
    <dbReference type="NCBI Taxonomy" id="2953882"/>
    <lineage>
        <taxon>Bacteria</taxon>
        <taxon>Pseudomonadati</taxon>
        <taxon>Pseudomonadota</taxon>
        <taxon>Alphaproteobacteria</taxon>
        <taxon>Hyphomicrobiales</taxon>
        <taxon>Phyllobacteriaceae</taxon>
        <taxon>Mesorhizobium</taxon>
    </lineage>
</organism>
<dbReference type="InterPro" id="IPR050707">
    <property type="entry name" value="HTH_MetabolicPath_Reg"/>
</dbReference>
<dbReference type="InterPro" id="IPR029016">
    <property type="entry name" value="GAF-like_dom_sf"/>
</dbReference>
<dbReference type="InterPro" id="IPR005471">
    <property type="entry name" value="Tscrpt_reg_IclR_N"/>
</dbReference>
<dbReference type="InterPro" id="IPR036388">
    <property type="entry name" value="WH-like_DNA-bd_sf"/>
</dbReference>
<protein>
    <submittedName>
        <fullName evidence="6">IclR family transcriptional regulator</fullName>
    </submittedName>
</protein>
<keyword evidence="2" id="KW-0238">DNA-binding</keyword>